<dbReference type="PROSITE" id="PS50075">
    <property type="entry name" value="CARRIER"/>
    <property type="match status" value="1"/>
</dbReference>
<evidence type="ECO:0000256" key="3">
    <source>
        <dbReference type="ARBA" id="ARBA00023002"/>
    </source>
</evidence>
<dbReference type="InterPro" id="IPR036736">
    <property type="entry name" value="ACP-like_sf"/>
</dbReference>
<evidence type="ECO:0000259" key="5">
    <source>
        <dbReference type="PROSITE" id="PS50075"/>
    </source>
</evidence>
<reference evidence="6 7" key="1">
    <citation type="submission" date="2021-01" db="EMBL/GenBank/DDBJ databases">
        <title>WGS of actinomycetes isolated from Thailand.</title>
        <authorList>
            <person name="Thawai C."/>
        </authorList>
    </citation>
    <scope>NUCLEOTIDE SEQUENCE [LARGE SCALE GENOMIC DNA]</scope>
    <source>
        <strain evidence="6 7">LPG 2</strain>
    </source>
</reference>
<dbReference type="PANTHER" id="PTHR30137:SF8">
    <property type="entry name" value="BLR5498 PROTEIN"/>
    <property type="match status" value="1"/>
</dbReference>
<dbReference type="Pfam" id="PF00296">
    <property type="entry name" value="Bac_luciferase"/>
    <property type="match status" value="1"/>
</dbReference>
<dbReference type="Proteomes" id="UP000602198">
    <property type="component" value="Unassembled WGS sequence"/>
</dbReference>
<comment type="caution">
    <text evidence="6">The sequence shown here is derived from an EMBL/GenBank/DDBJ whole genome shotgun (WGS) entry which is preliminary data.</text>
</comment>
<keyword evidence="7" id="KW-1185">Reference proteome</keyword>
<dbReference type="Pfam" id="PF00550">
    <property type="entry name" value="PP-binding"/>
    <property type="match status" value="1"/>
</dbReference>
<name>A0ABS1M6Y2_9NOCA</name>
<dbReference type="NCBIfam" id="TIGR04020">
    <property type="entry name" value="seco_metab_LLM"/>
    <property type="match status" value="1"/>
</dbReference>
<dbReference type="SUPFAM" id="SSF51679">
    <property type="entry name" value="Bacterial luciferase-like"/>
    <property type="match status" value="1"/>
</dbReference>
<organism evidence="6 7">
    <name type="scientific">Nocardia acididurans</name>
    <dbReference type="NCBI Taxonomy" id="2802282"/>
    <lineage>
        <taxon>Bacteria</taxon>
        <taxon>Bacillati</taxon>
        <taxon>Actinomycetota</taxon>
        <taxon>Actinomycetes</taxon>
        <taxon>Mycobacteriales</taxon>
        <taxon>Nocardiaceae</taxon>
        <taxon>Nocardia</taxon>
    </lineage>
</organism>
<evidence type="ECO:0000313" key="7">
    <source>
        <dbReference type="Proteomes" id="UP000602198"/>
    </source>
</evidence>
<keyword evidence="3" id="KW-0560">Oxidoreductase</keyword>
<dbReference type="InterPro" id="IPR020806">
    <property type="entry name" value="PKS_PP-bd"/>
</dbReference>
<keyword evidence="1" id="KW-0596">Phosphopantetheine</keyword>
<protein>
    <submittedName>
        <fullName evidence="6">LLM class flavin-dependent oxidoreductase</fullName>
    </submittedName>
</protein>
<evidence type="ECO:0000313" key="6">
    <source>
        <dbReference type="EMBL" id="MBL1076413.1"/>
    </source>
</evidence>
<keyword evidence="4" id="KW-0503">Monooxygenase</keyword>
<dbReference type="RefSeq" id="WP_201949008.1">
    <property type="nucleotide sequence ID" value="NZ_JAERRJ010000007.1"/>
</dbReference>
<dbReference type="InterPro" id="IPR011251">
    <property type="entry name" value="Luciferase-like_dom"/>
</dbReference>
<evidence type="ECO:0000256" key="2">
    <source>
        <dbReference type="ARBA" id="ARBA00022553"/>
    </source>
</evidence>
<dbReference type="InterPro" id="IPR009081">
    <property type="entry name" value="PP-bd_ACP"/>
</dbReference>
<keyword evidence="2" id="KW-0597">Phosphoprotein</keyword>
<accession>A0ABS1M6Y2</accession>
<gene>
    <name evidence="6" type="ORF">JK358_18610</name>
</gene>
<evidence type="ECO:0000256" key="4">
    <source>
        <dbReference type="ARBA" id="ARBA00023033"/>
    </source>
</evidence>
<sequence>MTRFVGDVTVLEYFSGWVSDRLERDAVDPHAPLTSLGLNSVQAAELMTILEERYDTEITAEQIFDGLSLAEVAELVGMRGGTDISVPMVDSPPPPAALPSRELAFSLLFFSSDAQRRADSRYHLLLESARFADRHGFHAMWLPERHFHSFGGLYPNPAVLGAALAATTERVRIRAGSVVLPLHNPVRVAEDWSVVDNLSNGRVDIAFATGWNADDFVLADHNYADRVEVTRSGMETVARLWRGEPISLPNGAGEQRSVRIFPAPIQPALPVWLTCSGGIERFEMAGALGVNILTALLFQEVDELAEKLSAYRRARAEHGHGSADGTVTVMLHTFVGDTDAAVRATVEAPFKRYLEDSVDLWRRGSEALENLDEKSRAKVLDFAFERYYRNNGLFGTPDSTLPMITRLREIGVDEIACLIDFGIPDAEVLTGLGALAELSAKARTVHLSQ</sequence>
<dbReference type="PANTHER" id="PTHR30137">
    <property type="entry name" value="LUCIFERASE-LIKE MONOOXYGENASE"/>
    <property type="match status" value="1"/>
</dbReference>
<proteinExistence type="predicted"/>
<dbReference type="InterPro" id="IPR024011">
    <property type="entry name" value="Biosynth_lucif-like_mOase_dom"/>
</dbReference>
<dbReference type="Gene3D" id="1.10.1200.10">
    <property type="entry name" value="ACP-like"/>
    <property type="match status" value="1"/>
</dbReference>
<feature type="domain" description="Carrier" evidence="5">
    <location>
        <begin position="5"/>
        <end position="80"/>
    </location>
</feature>
<evidence type="ECO:0000256" key="1">
    <source>
        <dbReference type="ARBA" id="ARBA00022450"/>
    </source>
</evidence>
<dbReference type="InterPro" id="IPR036661">
    <property type="entry name" value="Luciferase-like_sf"/>
</dbReference>
<dbReference type="Gene3D" id="3.20.20.30">
    <property type="entry name" value="Luciferase-like domain"/>
    <property type="match status" value="1"/>
</dbReference>
<dbReference type="SMART" id="SM00823">
    <property type="entry name" value="PKS_PP"/>
    <property type="match status" value="1"/>
</dbReference>
<dbReference type="EMBL" id="JAERRJ010000007">
    <property type="protein sequence ID" value="MBL1076413.1"/>
    <property type="molecule type" value="Genomic_DNA"/>
</dbReference>
<dbReference type="InterPro" id="IPR050766">
    <property type="entry name" value="Bact_Lucif_Oxidored"/>
</dbReference>
<dbReference type="SUPFAM" id="SSF47336">
    <property type="entry name" value="ACP-like"/>
    <property type="match status" value="1"/>
</dbReference>